<accession>A0A6I4P5B9</accession>
<keyword evidence="1" id="KW-0560">Oxidoreductase</keyword>
<dbReference type="GO" id="GO:0008688">
    <property type="term" value="F:3-(3-hydroxyphenyl)propionate hydroxylase activity"/>
    <property type="evidence" value="ECO:0007669"/>
    <property type="project" value="TreeGrafter"/>
</dbReference>
<organism evidence="3 4">
    <name type="scientific">Agromyces seonyuensis</name>
    <dbReference type="NCBI Taxonomy" id="2662446"/>
    <lineage>
        <taxon>Bacteria</taxon>
        <taxon>Bacillati</taxon>
        <taxon>Actinomycetota</taxon>
        <taxon>Actinomycetes</taxon>
        <taxon>Micrococcales</taxon>
        <taxon>Microbacteriaceae</taxon>
        <taxon>Agromyces</taxon>
    </lineage>
</organism>
<dbReference type="PANTHER" id="PTHR43476">
    <property type="entry name" value="3-(3-HYDROXY-PHENYL)PROPIONATE/3-HYDROXYCINNAMIC ACID HYDROXYLASE"/>
    <property type="match status" value="1"/>
</dbReference>
<sequence length="390" mass="40896">MPDVAVVGAGPVGMLLAGELARRGLDVEVLERRLAPGAGSRAIGVHAPVLAALEPSGRTEALLAEAHRVPRGEARSDGRLLGTVRFDRLGTRFPFVATLPQSATEAALAADAPAPLRGVEVARVSPDAASVRLTAVRGAERFETDAAIVVVAGGAAGRELVYRTGALARHDYRDRYLMADLPRAARGDGDTAVVHLDAAGVLESFPLPGGIRRFVAWDAPDGDPDPAARAARLRSALRFRGETAAADAVTGATAFGVRRVIAPRLRRGRLLVIGDAAHEVSPIGGQGMNLGLLDAIRLAPLLAEWVRSGDAPEPELRRWERARVASARTAARLAAANTALGRPLPSAAHEARALALRVALGPGLGRVFARAYAMGFDADARAVIRRARDR</sequence>
<comment type="caution">
    <text evidence="3">The sequence shown here is derived from an EMBL/GenBank/DDBJ whole genome shotgun (WGS) entry which is preliminary data.</text>
</comment>
<name>A0A6I4P5B9_9MICO</name>
<dbReference type="InterPro" id="IPR050631">
    <property type="entry name" value="PheA/TfdB_FAD_monoxygenase"/>
</dbReference>
<dbReference type="GO" id="GO:0071949">
    <property type="term" value="F:FAD binding"/>
    <property type="evidence" value="ECO:0007669"/>
    <property type="project" value="InterPro"/>
</dbReference>
<reference evidence="3 4" key="1">
    <citation type="submission" date="2019-12" db="EMBL/GenBank/DDBJ databases">
        <authorList>
            <person name="Kim Y.S."/>
        </authorList>
    </citation>
    <scope>NUCLEOTIDE SEQUENCE [LARGE SCALE GENOMIC DNA]</scope>
    <source>
        <strain evidence="3 4">MMS17-SY077</strain>
    </source>
</reference>
<protein>
    <submittedName>
        <fullName evidence="3">FAD-dependent oxidoreductase</fullName>
    </submittedName>
</protein>
<gene>
    <name evidence="3" type="ORF">GB864_16870</name>
</gene>
<evidence type="ECO:0000256" key="1">
    <source>
        <dbReference type="ARBA" id="ARBA00023002"/>
    </source>
</evidence>
<dbReference type="Pfam" id="PF01494">
    <property type="entry name" value="FAD_binding_3"/>
    <property type="match status" value="1"/>
</dbReference>
<dbReference type="Proteomes" id="UP000438182">
    <property type="component" value="Unassembled WGS sequence"/>
</dbReference>
<dbReference type="AlphaFoldDB" id="A0A6I4P5B9"/>
<keyword evidence="4" id="KW-1185">Reference proteome</keyword>
<evidence type="ECO:0000259" key="2">
    <source>
        <dbReference type="Pfam" id="PF01494"/>
    </source>
</evidence>
<dbReference type="PANTHER" id="PTHR43476:SF3">
    <property type="entry name" value="FAD-BINDING MONOOXYGENASE"/>
    <property type="match status" value="1"/>
</dbReference>
<dbReference type="GO" id="GO:0019622">
    <property type="term" value="P:3-(3-hydroxy)phenylpropionate catabolic process"/>
    <property type="evidence" value="ECO:0007669"/>
    <property type="project" value="TreeGrafter"/>
</dbReference>
<dbReference type="RefSeq" id="WP_160426857.1">
    <property type="nucleotide sequence ID" value="NZ_WSTA01000112.1"/>
</dbReference>
<evidence type="ECO:0000313" key="3">
    <source>
        <dbReference type="EMBL" id="MWC00216.1"/>
    </source>
</evidence>
<dbReference type="PRINTS" id="PR00420">
    <property type="entry name" value="RNGMNOXGNASE"/>
</dbReference>
<dbReference type="InterPro" id="IPR036188">
    <property type="entry name" value="FAD/NAD-bd_sf"/>
</dbReference>
<dbReference type="SUPFAM" id="SSF51905">
    <property type="entry name" value="FAD/NAD(P)-binding domain"/>
    <property type="match status" value="1"/>
</dbReference>
<evidence type="ECO:0000313" key="4">
    <source>
        <dbReference type="Proteomes" id="UP000438182"/>
    </source>
</evidence>
<dbReference type="Gene3D" id="3.30.70.2450">
    <property type="match status" value="1"/>
</dbReference>
<feature type="domain" description="FAD-binding" evidence="2">
    <location>
        <begin position="3"/>
        <end position="331"/>
    </location>
</feature>
<dbReference type="InterPro" id="IPR002938">
    <property type="entry name" value="FAD-bd"/>
</dbReference>
<proteinExistence type="predicted"/>
<dbReference type="Gene3D" id="3.50.50.60">
    <property type="entry name" value="FAD/NAD(P)-binding domain"/>
    <property type="match status" value="1"/>
</dbReference>
<dbReference type="EMBL" id="WSTA01000112">
    <property type="protein sequence ID" value="MWC00216.1"/>
    <property type="molecule type" value="Genomic_DNA"/>
</dbReference>